<feature type="region of interest" description="Disordered" evidence="1">
    <location>
        <begin position="610"/>
        <end position="643"/>
    </location>
</feature>
<proteinExistence type="predicted"/>
<dbReference type="InterPro" id="IPR048389">
    <property type="entry name" value="YciQ-like_C"/>
</dbReference>
<dbReference type="EMBL" id="RKHK01000001">
    <property type="protein sequence ID" value="ROR72531.1"/>
    <property type="molecule type" value="Genomic_DNA"/>
</dbReference>
<dbReference type="Pfam" id="PF20990">
    <property type="entry name" value="DUF2207_C"/>
    <property type="match status" value="1"/>
</dbReference>
<evidence type="ECO:0000256" key="2">
    <source>
        <dbReference type="SAM" id="SignalP"/>
    </source>
</evidence>
<dbReference type="Proteomes" id="UP000280668">
    <property type="component" value="Unassembled WGS sequence"/>
</dbReference>
<feature type="signal peptide" evidence="2">
    <location>
        <begin position="1"/>
        <end position="20"/>
    </location>
</feature>
<evidence type="ECO:0000259" key="4">
    <source>
        <dbReference type="Pfam" id="PF20990"/>
    </source>
</evidence>
<gene>
    <name evidence="5" type="ORF">EDD31_0883</name>
</gene>
<feature type="chain" id="PRO_5018256355" evidence="2">
    <location>
        <begin position="21"/>
        <end position="643"/>
    </location>
</feature>
<sequence length="643" mass="68250">MTFARASAAGIIALGTTAIAAFPAAANPSDDVLRSLSIEAVLAADGSIRVTETLEWDFGSRDGLGLFRSIEQWMAWEHDDDMMRVMEVSDYEVSSPSGAPAEVWVEEDGQFLQLAIGAPDGSDDTRSGMQTYVLSYTIDGLVNPIRDEPDVPDQDELYWNVTGHDWEVRIDQVDVTVTGPAPVEDLLCWEGPFGSTTSCESSGANANTAEFSAADLAPGEGLTISVAFPEGSVPGAEIMLEPDETSTPGGPGVSGLIARVTDPLVRYWPGLVVLAVGAIVADLVRRRRTGRDLHFVGLPPGSFPPAQEAETFPVAPLTREPTATVAFTPPPGLSPAELGFLVDRKPAPQHLSATVVDLAVRGFLRISEAAHSRRGEPQDWSLQLASNARERSGELREHEQQLLRALFATGPEVRLKALKNSFASHARAFGKASRRGVMRRGLFARVRPEQPDVTPRSGITLPTVVMLVAGIVATSEGFGALPPSAVRLAALVTGAALLWAFLRQSTVTWTKPRSAAGRALYEQSRGFQLYIATAEAEQIRFEEGIDVFSRYLPYAMIYGEAERWSGIFDQLQAEGRYRANTAWYVGSHHTGNQPGLGQLGRSLSGFNTAAGRSLTSTPGGSGGSGFSGGSSGGGAGGGGGGGR</sequence>
<dbReference type="InterPro" id="IPR018702">
    <property type="entry name" value="DUF2207"/>
</dbReference>
<evidence type="ECO:0000313" key="6">
    <source>
        <dbReference type="Proteomes" id="UP000280668"/>
    </source>
</evidence>
<name>A0A3N2BBA0_9MICO</name>
<evidence type="ECO:0000259" key="3">
    <source>
        <dbReference type="Pfam" id="PF09972"/>
    </source>
</evidence>
<dbReference type="AlphaFoldDB" id="A0A3N2BBA0"/>
<keyword evidence="6" id="KW-1185">Reference proteome</keyword>
<evidence type="ECO:0000313" key="5">
    <source>
        <dbReference type="EMBL" id="ROR72531.1"/>
    </source>
</evidence>
<organism evidence="5 6">
    <name type="scientific">Bogoriella caseilytica</name>
    <dbReference type="NCBI Taxonomy" id="56055"/>
    <lineage>
        <taxon>Bacteria</taxon>
        <taxon>Bacillati</taxon>
        <taxon>Actinomycetota</taxon>
        <taxon>Actinomycetes</taxon>
        <taxon>Micrococcales</taxon>
        <taxon>Bogoriellaceae</taxon>
        <taxon>Bogoriella</taxon>
    </lineage>
</organism>
<evidence type="ECO:0000256" key="1">
    <source>
        <dbReference type="SAM" id="MobiDB-lite"/>
    </source>
</evidence>
<protein>
    <submittedName>
        <fullName evidence="5">Putative membrane protein DUF2207</fullName>
    </submittedName>
</protein>
<reference evidence="5 6" key="1">
    <citation type="submission" date="2018-11" db="EMBL/GenBank/DDBJ databases">
        <title>Sequencing the genomes of 1000 actinobacteria strains.</title>
        <authorList>
            <person name="Klenk H.-P."/>
        </authorList>
    </citation>
    <scope>NUCLEOTIDE SEQUENCE [LARGE SCALE GENOMIC DNA]</scope>
    <source>
        <strain evidence="5 6">DSM 11294</strain>
    </source>
</reference>
<feature type="compositionally biased region" description="Gly residues" evidence="1">
    <location>
        <begin position="619"/>
        <end position="643"/>
    </location>
</feature>
<dbReference type="RefSeq" id="WP_170163185.1">
    <property type="nucleotide sequence ID" value="NZ_RKHK01000001.1"/>
</dbReference>
<keyword evidence="2" id="KW-0732">Signal</keyword>
<comment type="caution">
    <text evidence="5">The sequence shown here is derived from an EMBL/GenBank/DDBJ whole genome shotgun (WGS) entry which is preliminary data.</text>
</comment>
<accession>A0A3N2BBA0</accession>
<dbReference type="Pfam" id="PF09972">
    <property type="entry name" value="DUF2207"/>
    <property type="match status" value="1"/>
</dbReference>
<feature type="domain" description="Predicted membrane protein YciQ-like C-terminal" evidence="4">
    <location>
        <begin position="329"/>
        <end position="565"/>
    </location>
</feature>
<feature type="domain" description="DUF2207" evidence="3">
    <location>
        <begin position="35"/>
        <end position="228"/>
    </location>
</feature>